<gene>
    <name evidence="2" type="ORF">GCM10011378_30710</name>
</gene>
<sequence length="280" mass="32121">MTDLLLTVSPSHHFTLMKTHLHFQKYGTGPRVVLAFHGYGQGEGHWRTFVQALGPGVTVYAFDLFYHGRSKLTKADAPLTKKRLAELLGEFLRAQTIEKFSLLAFSMGAKFALTLAEQVPEQVEQIWLIAPDGLQRQFWYALATYPPWMRGVLGRAVLRPQRILRFLDTLHQRRLLDANLIRFAQWQLDSREKRLRVYRSWTGFRRLTFDLSKLAATLNRQPTPVTFFLGRHDRVIPHAGLQGFIASLRAAHTVLLEAGHAGLIYDVAAYLRRHPELRLA</sequence>
<proteinExistence type="predicted"/>
<keyword evidence="3" id="KW-1185">Reference proteome</keyword>
<organism evidence="2 3">
    <name type="scientific">Hymenobacter glacieicola</name>
    <dbReference type="NCBI Taxonomy" id="1562124"/>
    <lineage>
        <taxon>Bacteria</taxon>
        <taxon>Pseudomonadati</taxon>
        <taxon>Bacteroidota</taxon>
        <taxon>Cytophagia</taxon>
        <taxon>Cytophagales</taxon>
        <taxon>Hymenobacteraceae</taxon>
        <taxon>Hymenobacter</taxon>
    </lineage>
</organism>
<dbReference type="Pfam" id="PF00561">
    <property type="entry name" value="Abhydrolase_1"/>
    <property type="match status" value="1"/>
</dbReference>
<evidence type="ECO:0000259" key="1">
    <source>
        <dbReference type="Pfam" id="PF00561"/>
    </source>
</evidence>
<evidence type="ECO:0000313" key="2">
    <source>
        <dbReference type="EMBL" id="GGG52367.1"/>
    </source>
</evidence>
<comment type="caution">
    <text evidence="2">The sequence shown here is derived from an EMBL/GenBank/DDBJ whole genome shotgun (WGS) entry which is preliminary data.</text>
</comment>
<dbReference type="PANTHER" id="PTHR46438">
    <property type="entry name" value="ALPHA/BETA-HYDROLASES SUPERFAMILY PROTEIN"/>
    <property type="match status" value="1"/>
</dbReference>
<dbReference type="InterPro" id="IPR000073">
    <property type="entry name" value="AB_hydrolase_1"/>
</dbReference>
<dbReference type="Proteomes" id="UP000601361">
    <property type="component" value="Unassembled WGS sequence"/>
</dbReference>
<feature type="domain" description="AB hydrolase-1" evidence="1">
    <location>
        <begin position="32"/>
        <end position="265"/>
    </location>
</feature>
<dbReference type="EMBL" id="BMGS01000008">
    <property type="protein sequence ID" value="GGG52367.1"/>
    <property type="molecule type" value="Genomic_DNA"/>
</dbReference>
<dbReference type="PANTHER" id="PTHR46438:SF11">
    <property type="entry name" value="LIPASE-RELATED"/>
    <property type="match status" value="1"/>
</dbReference>
<evidence type="ECO:0000313" key="3">
    <source>
        <dbReference type="Proteomes" id="UP000601361"/>
    </source>
</evidence>
<dbReference type="SUPFAM" id="SSF53474">
    <property type="entry name" value="alpha/beta-Hydrolases"/>
    <property type="match status" value="1"/>
</dbReference>
<dbReference type="InterPro" id="IPR029058">
    <property type="entry name" value="AB_hydrolase_fold"/>
</dbReference>
<accession>A0ABQ1X198</accession>
<name>A0ABQ1X198_9BACT</name>
<protein>
    <recommendedName>
        <fullName evidence="1">AB hydrolase-1 domain-containing protein</fullName>
    </recommendedName>
</protein>
<reference evidence="3" key="1">
    <citation type="journal article" date="2019" name="Int. J. Syst. Evol. Microbiol.">
        <title>The Global Catalogue of Microorganisms (GCM) 10K type strain sequencing project: providing services to taxonomists for standard genome sequencing and annotation.</title>
        <authorList>
            <consortium name="The Broad Institute Genomics Platform"/>
            <consortium name="The Broad Institute Genome Sequencing Center for Infectious Disease"/>
            <person name="Wu L."/>
            <person name="Ma J."/>
        </authorList>
    </citation>
    <scope>NUCLEOTIDE SEQUENCE [LARGE SCALE GENOMIC DNA]</scope>
    <source>
        <strain evidence="3">CGMCC 1.12990</strain>
    </source>
</reference>
<dbReference type="Gene3D" id="3.40.50.1820">
    <property type="entry name" value="alpha/beta hydrolase"/>
    <property type="match status" value="1"/>
</dbReference>